<dbReference type="InterPro" id="IPR036864">
    <property type="entry name" value="Zn2-C6_fun-type_DNA-bd_sf"/>
</dbReference>
<feature type="region of interest" description="Disordered" evidence="2">
    <location>
        <begin position="1"/>
        <end position="68"/>
    </location>
</feature>
<evidence type="ECO:0000256" key="1">
    <source>
        <dbReference type="ARBA" id="ARBA00023242"/>
    </source>
</evidence>
<dbReference type="CDD" id="cd12148">
    <property type="entry name" value="fungal_TF_MHR"/>
    <property type="match status" value="1"/>
</dbReference>
<sequence length="705" mass="77847">MPSSNGDSPHSATAAMAASAGATAVRQFPSLPNRDFTVEIPSPQLPAGANGTHSLKSPNSLKSARTPSFSREGILGAAQKARNLSQPSENRSETVPNGIVKSTSEESINGLNPLKRRNTSDAGVDYPRRRATIACEVCRSRKSRCDGTKPKCKLCTELGAECIYREPGIKLDAGDKLILERLNRIENLLQMNLVGHANGINLSHDSPNMSNGTALSGDNLMMQNASNFVSIIPSGGLGTWSATATNISTMPKVHTNAALHLLQWPLIRDLVSRPYDPQILLQLEMAREPLHSLAKTPCVDLSNTNAYIEAYFDRVNVWYACVNPYTWRSHYRIALSNGFREGPESCIVLLVLALGQASLRGSISRIVPHEDPPGLQYFTAAWSLLPGMMTSNSVLAAQCHLLAAAYLFYLVRPLEAWNLLCTTSTKLQLLLMTPNRVPADQRELIERIYWNSLLFESDLLAELDLPHSGVVAFEENVGLPCGFEGDEQEAVGRDDLWYFLAEIALRRLLNRVSQLIYSKDSMASTTSLEPVVAELDFQLTQWYESLPVPLQFPFTRTMLPDPVQTVLRLRFFACRTIIYRPYILAVLDNEQAILDPAVRDSCTKCLEASIRQLEHITAHHAGHMPYLWQGALSIVSQTLLVMGATMSPSLSAILCSLVPHREAIDQIINDVVMEIERYAVLSPSLSLSAEIIKEAEVRRRTFLSG</sequence>
<feature type="compositionally biased region" description="Polar residues" evidence="2">
    <location>
        <begin position="51"/>
        <end position="68"/>
    </location>
</feature>
<reference evidence="4" key="2">
    <citation type="submission" date="2023-06" db="EMBL/GenBank/DDBJ databases">
        <authorList>
            <consortium name="Lawrence Berkeley National Laboratory"/>
            <person name="Mondo S.J."/>
            <person name="Hensen N."/>
            <person name="Bonometti L."/>
            <person name="Westerberg I."/>
            <person name="Brannstrom I.O."/>
            <person name="Guillou S."/>
            <person name="Cros-Aarteil S."/>
            <person name="Calhoun S."/>
            <person name="Haridas S."/>
            <person name="Kuo A."/>
            <person name="Pangilinan J."/>
            <person name="Riley R."/>
            <person name="Labutti K."/>
            <person name="Andreopoulos B."/>
            <person name="Lipzen A."/>
            <person name="Chen C."/>
            <person name="Yanf M."/>
            <person name="Daum C."/>
            <person name="Ng V."/>
            <person name="Clum A."/>
            <person name="Steindorff A."/>
            <person name="Ohm R."/>
            <person name="Martin F."/>
            <person name="Silar P."/>
            <person name="Natvig D."/>
            <person name="Lalanne C."/>
            <person name="Gautier V."/>
            <person name="Ament-Velasquez S.L."/>
            <person name="Kruys A."/>
            <person name="Hutchinson M.I."/>
            <person name="Powell A.J."/>
            <person name="Barry K."/>
            <person name="Miller A.N."/>
            <person name="Grigoriev I.V."/>
            <person name="Debuchy R."/>
            <person name="Gladieux P."/>
            <person name="Thoren M.H."/>
            <person name="Johannesson H."/>
        </authorList>
    </citation>
    <scope>NUCLEOTIDE SEQUENCE</scope>
    <source>
        <strain evidence="4">CBS 333.67</strain>
    </source>
</reference>
<dbReference type="PANTHER" id="PTHR47785:SF2">
    <property type="entry name" value="ZN(II)2CYS6 TRANSCRIPTION FACTOR (EUROFUNG)"/>
    <property type="match status" value="1"/>
</dbReference>
<dbReference type="GO" id="GO:0008270">
    <property type="term" value="F:zinc ion binding"/>
    <property type="evidence" value="ECO:0007669"/>
    <property type="project" value="InterPro"/>
</dbReference>
<feature type="domain" description="Zn(2)-C6 fungal-type" evidence="3">
    <location>
        <begin position="134"/>
        <end position="164"/>
    </location>
</feature>
<dbReference type="SMART" id="SM00066">
    <property type="entry name" value="GAL4"/>
    <property type="match status" value="1"/>
</dbReference>
<dbReference type="GO" id="GO:0000981">
    <property type="term" value="F:DNA-binding transcription factor activity, RNA polymerase II-specific"/>
    <property type="evidence" value="ECO:0007669"/>
    <property type="project" value="InterPro"/>
</dbReference>
<keyword evidence="5" id="KW-1185">Reference proteome</keyword>
<dbReference type="PANTHER" id="PTHR47785">
    <property type="entry name" value="ZN(II)2CYS6 TRANSCRIPTION FACTOR (EUROFUNG)-RELATED-RELATED"/>
    <property type="match status" value="1"/>
</dbReference>
<dbReference type="EMBL" id="JAUDZG010000003">
    <property type="protein sequence ID" value="KAK3306989.1"/>
    <property type="molecule type" value="Genomic_DNA"/>
</dbReference>
<name>A0AAJ0GVT4_9PEZI</name>
<evidence type="ECO:0000256" key="2">
    <source>
        <dbReference type="SAM" id="MobiDB-lite"/>
    </source>
</evidence>
<evidence type="ECO:0000313" key="5">
    <source>
        <dbReference type="Proteomes" id="UP001273166"/>
    </source>
</evidence>
<dbReference type="RefSeq" id="XP_062722769.1">
    <property type="nucleotide sequence ID" value="XM_062870315.1"/>
</dbReference>
<gene>
    <name evidence="4" type="ORF">B0T15DRAFT_553284</name>
</gene>
<accession>A0AAJ0GVT4</accession>
<dbReference type="Pfam" id="PF00172">
    <property type="entry name" value="Zn_clus"/>
    <property type="match status" value="1"/>
</dbReference>
<feature type="compositionally biased region" description="Polar residues" evidence="2">
    <location>
        <begin position="1"/>
        <end position="10"/>
    </location>
</feature>
<dbReference type="Gene3D" id="4.10.240.10">
    <property type="entry name" value="Zn(2)-C6 fungal-type DNA-binding domain"/>
    <property type="match status" value="1"/>
</dbReference>
<evidence type="ECO:0000259" key="3">
    <source>
        <dbReference type="PROSITE" id="PS50048"/>
    </source>
</evidence>
<dbReference type="GeneID" id="87889144"/>
<organism evidence="4 5">
    <name type="scientific">Chaetomium strumarium</name>
    <dbReference type="NCBI Taxonomy" id="1170767"/>
    <lineage>
        <taxon>Eukaryota</taxon>
        <taxon>Fungi</taxon>
        <taxon>Dikarya</taxon>
        <taxon>Ascomycota</taxon>
        <taxon>Pezizomycotina</taxon>
        <taxon>Sordariomycetes</taxon>
        <taxon>Sordariomycetidae</taxon>
        <taxon>Sordariales</taxon>
        <taxon>Chaetomiaceae</taxon>
        <taxon>Chaetomium</taxon>
    </lineage>
</organism>
<comment type="caution">
    <text evidence="4">The sequence shown here is derived from an EMBL/GenBank/DDBJ whole genome shotgun (WGS) entry which is preliminary data.</text>
</comment>
<proteinExistence type="predicted"/>
<dbReference type="InterPro" id="IPR001138">
    <property type="entry name" value="Zn2Cys6_DnaBD"/>
</dbReference>
<dbReference type="FunFam" id="4.10.240.10:FF:000008">
    <property type="entry name" value="C6 zinc finger domain-containing protein"/>
    <property type="match status" value="1"/>
</dbReference>
<dbReference type="InterPro" id="IPR053181">
    <property type="entry name" value="EcdB-like_regulator"/>
</dbReference>
<evidence type="ECO:0000313" key="4">
    <source>
        <dbReference type="EMBL" id="KAK3306989.1"/>
    </source>
</evidence>
<feature type="compositionally biased region" description="Low complexity" evidence="2">
    <location>
        <begin position="11"/>
        <end position="24"/>
    </location>
</feature>
<protein>
    <recommendedName>
        <fullName evidence="3">Zn(2)-C6 fungal-type domain-containing protein</fullName>
    </recommendedName>
</protein>
<dbReference type="PROSITE" id="PS50048">
    <property type="entry name" value="ZN2_CY6_FUNGAL_2"/>
    <property type="match status" value="1"/>
</dbReference>
<reference evidence="4" key="1">
    <citation type="journal article" date="2023" name="Mol. Phylogenet. Evol.">
        <title>Genome-scale phylogeny and comparative genomics of the fungal order Sordariales.</title>
        <authorList>
            <person name="Hensen N."/>
            <person name="Bonometti L."/>
            <person name="Westerberg I."/>
            <person name="Brannstrom I.O."/>
            <person name="Guillou S."/>
            <person name="Cros-Aarteil S."/>
            <person name="Calhoun S."/>
            <person name="Haridas S."/>
            <person name="Kuo A."/>
            <person name="Mondo S."/>
            <person name="Pangilinan J."/>
            <person name="Riley R."/>
            <person name="LaButti K."/>
            <person name="Andreopoulos B."/>
            <person name="Lipzen A."/>
            <person name="Chen C."/>
            <person name="Yan M."/>
            <person name="Daum C."/>
            <person name="Ng V."/>
            <person name="Clum A."/>
            <person name="Steindorff A."/>
            <person name="Ohm R.A."/>
            <person name="Martin F."/>
            <person name="Silar P."/>
            <person name="Natvig D.O."/>
            <person name="Lalanne C."/>
            <person name="Gautier V."/>
            <person name="Ament-Velasquez S.L."/>
            <person name="Kruys A."/>
            <person name="Hutchinson M.I."/>
            <person name="Powell A.J."/>
            <person name="Barry K."/>
            <person name="Miller A.N."/>
            <person name="Grigoriev I.V."/>
            <person name="Debuchy R."/>
            <person name="Gladieux P."/>
            <person name="Hiltunen Thoren M."/>
            <person name="Johannesson H."/>
        </authorList>
    </citation>
    <scope>NUCLEOTIDE SEQUENCE</scope>
    <source>
        <strain evidence="4">CBS 333.67</strain>
    </source>
</reference>
<dbReference type="PROSITE" id="PS00463">
    <property type="entry name" value="ZN2_CY6_FUNGAL_1"/>
    <property type="match status" value="1"/>
</dbReference>
<dbReference type="Proteomes" id="UP001273166">
    <property type="component" value="Unassembled WGS sequence"/>
</dbReference>
<dbReference type="SUPFAM" id="SSF57701">
    <property type="entry name" value="Zn2/Cys6 DNA-binding domain"/>
    <property type="match status" value="1"/>
</dbReference>
<feature type="region of interest" description="Disordered" evidence="2">
    <location>
        <begin position="80"/>
        <end position="123"/>
    </location>
</feature>
<dbReference type="AlphaFoldDB" id="A0AAJ0GVT4"/>
<keyword evidence="1" id="KW-0539">Nucleus</keyword>
<feature type="compositionally biased region" description="Polar residues" evidence="2">
    <location>
        <begin position="82"/>
        <end position="110"/>
    </location>
</feature>
<dbReference type="CDD" id="cd00067">
    <property type="entry name" value="GAL4"/>
    <property type="match status" value="1"/>
</dbReference>